<organism evidence="1 2">
    <name type="scientific">Sunxiuqinia dokdonensis</name>
    <dbReference type="NCBI Taxonomy" id="1409788"/>
    <lineage>
        <taxon>Bacteria</taxon>
        <taxon>Pseudomonadati</taxon>
        <taxon>Bacteroidota</taxon>
        <taxon>Bacteroidia</taxon>
        <taxon>Marinilabiliales</taxon>
        <taxon>Prolixibacteraceae</taxon>
        <taxon>Sunxiuqinia</taxon>
    </lineage>
</organism>
<keyword evidence="2" id="KW-1185">Reference proteome</keyword>
<reference evidence="2" key="1">
    <citation type="submission" date="2015-07" db="EMBL/GenBank/DDBJ databases">
        <title>Genome sequencing of Sunxiuqinia dokdonensis strain SK.</title>
        <authorList>
            <person name="Ahn S."/>
            <person name="Kim B.-C."/>
        </authorList>
    </citation>
    <scope>NUCLEOTIDE SEQUENCE [LARGE SCALE GENOMIC DNA]</scope>
    <source>
        <strain evidence="2">SK</strain>
    </source>
</reference>
<proteinExistence type="predicted"/>
<name>A0A0L8V4K3_9BACT</name>
<accession>A0A0L8V4K3</accession>
<protein>
    <submittedName>
        <fullName evidence="1">Uncharacterized protein</fullName>
    </submittedName>
</protein>
<comment type="caution">
    <text evidence="1">The sequence shown here is derived from an EMBL/GenBank/DDBJ whole genome shotgun (WGS) entry which is preliminary data.</text>
</comment>
<dbReference type="EMBL" id="LGIA01000190">
    <property type="protein sequence ID" value="KOH43366.1"/>
    <property type="molecule type" value="Genomic_DNA"/>
</dbReference>
<gene>
    <name evidence="1" type="ORF">NC99_37930</name>
</gene>
<dbReference type="STRING" id="1409788.NC99_37930"/>
<dbReference type="Proteomes" id="UP000036958">
    <property type="component" value="Unassembled WGS sequence"/>
</dbReference>
<sequence length="63" mass="7126">MTALSALPSSNGHELGRVFLLLNFSLLPIWVEKFVSNNSLSCYAENEIFHPNKFEKDTGWRGV</sequence>
<dbReference type="AlphaFoldDB" id="A0A0L8V4K3"/>
<evidence type="ECO:0000313" key="1">
    <source>
        <dbReference type="EMBL" id="KOH43366.1"/>
    </source>
</evidence>
<evidence type="ECO:0000313" key="2">
    <source>
        <dbReference type="Proteomes" id="UP000036958"/>
    </source>
</evidence>